<feature type="transmembrane region" description="Helical" evidence="1">
    <location>
        <begin position="55"/>
        <end position="78"/>
    </location>
</feature>
<dbReference type="AlphaFoldDB" id="A0A8F9XLE2"/>
<dbReference type="KEGG" id="ole:K0B96_16795"/>
<keyword evidence="1" id="KW-0472">Membrane</keyword>
<name>A0A8F9XLE2_9BACT</name>
<dbReference type="Proteomes" id="UP000825051">
    <property type="component" value="Chromosome"/>
</dbReference>
<feature type="transmembrane region" description="Helical" evidence="1">
    <location>
        <begin position="99"/>
        <end position="119"/>
    </location>
</feature>
<evidence type="ECO:0000313" key="3">
    <source>
        <dbReference type="Proteomes" id="UP000825051"/>
    </source>
</evidence>
<dbReference type="RefSeq" id="WP_220162155.1">
    <property type="nucleotide sequence ID" value="NZ_CP080507.1"/>
</dbReference>
<accession>A0A8F9XLE2</accession>
<organism evidence="2 3">
    <name type="scientific">Horticoccus luteus</name>
    <dbReference type="NCBI Taxonomy" id="2862869"/>
    <lineage>
        <taxon>Bacteria</taxon>
        <taxon>Pseudomonadati</taxon>
        <taxon>Verrucomicrobiota</taxon>
        <taxon>Opitutia</taxon>
        <taxon>Opitutales</taxon>
        <taxon>Opitutaceae</taxon>
        <taxon>Horticoccus</taxon>
    </lineage>
</organism>
<protein>
    <submittedName>
        <fullName evidence="2">Uncharacterized protein</fullName>
    </submittedName>
</protein>
<keyword evidence="3" id="KW-1185">Reference proteome</keyword>
<keyword evidence="1" id="KW-1133">Transmembrane helix</keyword>
<dbReference type="EMBL" id="CP080507">
    <property type="protein sequence ID" value="QYM78939.1"/>
    <property type="molecule type" value="Genomic_DNA"/>
</dbReference>
<keyword evidence="1" id="KW-0812">Transmembrane</keyword>
<sequence length="162" mass="18050">MVELSTPSRVCVGMAKRKKSKGFFHQHSLSLVTLAILALWILLYTRSNPDTHWGAFFGNAVADWSGSVVIILGTKYLLEAHSADSRPVRGRRRNPLRDFVWRHSLLLTIAATGVGWLVLFMKMQPGGKWGQVVGNLLSEWTQMGGLVFLTKGLLEKGSEESR</sequence>
<feature type="transmembrane region" description="Helical" evidence="1">
    <location>
        <begin position="23"/>
        <end position="43"/>
    </location>
</feature>
<proteinExistence type="predicted"/>
<gene>
    <name evidence="2" type="ORF">K0B96_16795</name>
</gene>
<evidence type="ECO:0000256" key="1">
    <source>
        <dbReference type="SAM" id="Phobius"/>
    </source>
</evidence>
<reference evidence="2" key="1">
    <citation type="submission" date="2021-08" db="EMBL/GenBank/DDBJ databases">
        <title>Genome of a novel bacterium of the phylum Verrucomicrobia, Oleiharenicola sp. KSB-15.</title>
        <authorList>
            <person name="Chung J.-H."/>
            <person name="Ahn J.-H."/>
            <person name="Yoon Y."/>
            <person name="Kim D.-Y."/>
            <person name="An S.-H."/>
            <person name="Park I."/>
            <person name="Yeon J."/>
        </authorList>
    </citation>
    <scope>NUCLEOTIDE SEQUENCE</scope>
    <source>
        <strain evidence="2">KSB-15</strain>
    </source>
</reference>
<evidence type="ECO:0000313" key="2">
    <source>
        <dbReference type="EMBL" id="QYM78939.1"/>
    </source>
</evidence>